<dbReference type="HAMAP" id="MF_00499">
    <property type="entry name" value="Ribosomal_eL13"/>
    <property type="match status" value="1"/>
</dbReference>
<dbReference type="EMBL" id="JABDTM020013218">
    <property type="protein sequence ID" value="KAH0819945.1"/>
    <property type="molecule type" value="Genomic_DNA"/>
</dbReference>
<evidence type="ECO:0000313" key="5">
    <source>
        <dbReference type="EMBL" id="KAH0819945.1"/>
    </source>
</evidence>
<dbReference type="PANTHER" id="PTHR11722">
    <property type="entry name" value="60S RIBOSOMAL PROTEIN L13"/>
    <property type="match status" value="1"/>
</dbReference>
<evidence type="ECO:0000256" key="3">
    <source>
        <dbReference type="ARBA" id="ARBA00023274"/>
    </source>
</evidence>
<keyword evidence="6" id="KW-1185">Reference proteome</keyword>
<dbReference type="Proteomes" id="UP000719412">
    <property type="component" value="Unassembled WGS sequence"/>
</dbReference>
<name>A0A8J6HSH9_TENMO</name>
<evidence type="ECO:0000256" key="1">
    <source>
        <dbReference type="ARBA" id="ARBA00005640"/>
    </source>
</evidence>
<dbReference type="GO" id="GO:0003735">
    <property type="term" value="F:structural constituent of ribosome"/>
    <property type="evidence" value="ECO:0007669"/>
    <property type="project" value="InterPro"/>
</dbReference>
<comment type="caution">
    <text evidence="5">The sequence shown here is derived from an EMBL/GenBank/DDBJ whole genome shotgun (WGS) entry which is preliminary data.</text>
</comment>
<evidence type="ECO:0000256" key="2">
    <source>
        <dbReference type="ARBA" id="ARBA00022980"/>
    </source>
</evidence>
<keyword evidence="2 4" id="KW-0689">Ribosomal protein</keyword>
<comment type="similarity">
    <text evidence="1 4">Belongs to the eukaryotic ribosomal protein eL13 family.</text>
</comment>
<evidence type="ECO:0000313" key="6">
    <source>
        <dbReference type="Proteomes" id="UP000719412"/>
    </source>
</evidence>
<organism evidence="5 6">
    <name type="scientific">Tenebrio molitor</name>
    <name type="common">Yellow mealworm beetle</name>
    <dbReference type="NCBI Taxonomy" id="7067"/>
    <lineage>
        <taxon>Eukaryota</taxon>
        <taxon>Metazoa</taxon>
        <taxon>Ecdysozoa</taxon>
        <taxon>Arthropoda</taxon>
        <taxon>Hexapoda</taxon>
        <taxon>Insecta</taxon>
        <taxon>Pterygota</taxon>
        <taxon>Neoptera</taxon>
        <taxon>Endopterygota</taxon>
        <taxon>Coleoptera</taxon>
        <taxon>Polyphaga</taxon>
        <taxon>Cucujiformia</taxon>
        <taxon>Tenebrionidae</taxon>
        <taxon>Tenebrio</taxon>
    </lineage>
</organism>
<dbReference type="PANTHER" id="PTHR11722:SF0">
    <property type="entry name" value="LARGE RIBOSOMAL SUBUNIT PROTEIN EL13"/>
    <property type="match status" value="1"/>
</dbReference>
<dbReference type="Pfam" id="PF01294">
    <property type="entry name" value="Ribosomal_L13e"/>
    <property type="match status" value="1"/>
</dbReference>
<dbReference type="GO" id="GO:0003723">
    <property type="term" value="F:RNA binding"/>
    <property type="evidence" value="ECO:0007669"/>
    <property type="project" value="TreeGrafter"/>
</dbReference>
<evidence type="ECO:0000256" key="4">
    <source>
        <dbReference type="RuleBase" id="RU000572"/>
    </source>
</evidence>
<protein>
    <recommendedName>
        <fullName evidence="4">60S ribosomal protein L13</fullName>
    </recommendedName>
</protein>
<reference evidence="5" key="1">
    <citation type="journal article" date="2020" name="J Insects Food Feed">
        <title>The yellow mealworm (Tenebrio molitor) genome: a resource for the emerging insects as food and feed industry.</title>
        <authorList>
            <person name="Eriksson T."/>
            <person name="Andere A."/>
            <person name="Kelstrup H."/>
            <person name="Emery V."/>
            <person name="Picard C."/>
        </authorList>
    </citation>
    <scope>NUCLEOTIDE SEQUENCE</scope>
    <source>
        <strain evidence="5">Stoneville</strain>
        <tissue evidence="5">Whole head</tissue>
    </source>
</reference>
<dbReference type="PROSITE" id="PS01104">
    <property type="entry name" value="RIBOSOMAL_L13E"/>
    <property type="match status" value="1"/>
</dbReference>
<dbReference type="InterPro" id="IPR018256">
    <property type="entry name" value="Ribosomal_eL13_CS"/>
</dbReference>
<reference evidence="5" key="2">
    <citation type="submission" date="2021-08" db="EMBL/GenBank/DDBJ databases">
        <authorList>
            <person name="Eriksson T."/>
        </authorList>
    </citation>
    <scope>NUCLEOTIDE SEQUENCE</scope>
    <source>
        <strain evidence="5">Stoneville</strain>
        <tissue evidence="5">Whole head</tissue>
    </source>
</reference>
<dbReference type="GO" id="GO:0022625">
    <property type="term" value="C:cytosolic large ribosomal subunit"/>
    <property type="evidence" value="ECO:0007669"/>
    <property type="project" value="TreeGrafter"/>
</dbReference>
<keyword evidence="3 4" id="KW-0687">Ribonucleoprotein</keyword>
<dbReference type="AlphaFoldDB" id="A0A8J6HSH9"/>
<gene>
    <name evidence="5" type="ORF">GEV33_002846</name>
</gene>
<sequence length="147" mass="17366">MVRHNNMIPNGHFHKKWQRRVKTWFDQPMKKLRRKTLRARKLTKAAPGPVQLLRPMVQCPTVRYNKKSRVGRGFTLQELKRAGLNAKYARTVGIAVDHRRKNRCLESLERNVQRLREYKDRLVVFPVNAKQVVKTDDGKSLNKLMSH</sequence>
<proteinExistence type="inferred from homology"/>
<accession>A0A8J6HSH9</accession>
<dbReference type="GO" id="GO:0006412">
    <property type="term" value="P:translation"/>
    <property type="evidence" value="ECO:0007669"/>
    <property type="project" value="InterPro"/>
</dbReference>
<dbReference type="InterPro" id="IPR001380">
    <property type="entry name" value="Ribosomal_eL13"/>
</dbReference>